<keyword evidence="1" id="KW-0175">Coiled coil</keyword>
<evidence type="ECO:0000256" key="1">
    <source>
        <dbReference type="SAM" id="Coils"/>
    </source>
</evidence>
<feature type="coiled-coil region" evidence="1">
    <location>
        <begin position="86"/>
        <end position="193"/>
    </location>
</feature>
<reference evidence="2 3" key="1">
    <citation type="submission" date="2024-02" db="EMBL/GenBank/DDBJ databases">
        <title>De novo assembly and annotation of 12 fungi associated with fruit tree decline syndrome in Ontario, Canada.</title>
        <authorList>
            <person name="Sulman M."/>
            <person name="Ellouze W."/>
            <person name="Ilyukhin E."/>
        </authorList>
    </citation>
    <scope>NUCLEOTIDE SEQUENCE [LARGE SCALE GENOMIC DNA]</scope>
    <source>
        <strain evidence="2 3">M1-105</strain>
    </source>
</reference>
<gene>
    <name evidence="2" type="ORF">SLS56_001403</name>
</gene>
<organism evidence="2 3">
    <name type="scientific">Neofusicoccum ribis</name>
    <dbReference type="NCBI Taxonomy" id="45134"/>
    <lineage>
        <taxon>Eukaryota</taxon>
        <taxon>Fungi</taxon>
        <taxon>Dikarya</taxon>
        <taxon>Ascomycota</taxon>
        <taxon>Pezizomycotina</taxon>
        <taxon>Dothideomycetes</taxon>
        <taxon>Dothideomycetes incertae sedis</taxon>
        <taxon>Botryosphaeriales</taxon>
        <taxon>Botryosphaeriaceae</taxon>
        <taxon>Neofusicoccum</taxon>
    </lineage>
</organism>
<sequence length="214" mass="24458">MSDNFDLTKFTQNIIYPGPEEALEILERLTRELEGVRLAFTELAQHSKGSEKTVTQLAKIAESKDEKIKEIETKRREEEVGQDKLIAKLQAENVVMSDRIEELEAEIKQLRDGIAGLTGRAMTEEQQQAERDALVRIADGLEKQVDMHVTELDKKEKSIQELKQMQQGNELRIKVLEAELAKLKEEIRELRRSVPGWGVGDQDGRIIRHGSDAW</sequence>
<dbReference type="Proteomes" id="UP001521116">
    <property type="component" value="Unassembled WGS sequence"/>
</dbReference>
<evidence type="ECO:0000313" key="3">
    <source>
        <dbReference type="Proteomes" id="UP001521116"/>
    </source>
</evidence>
<protein>
    <recommendedName>
        <fullName evidence="4">Chromosome partition protein Smc</fullName>
    </recommendedName>
</protein>
<evidence type="ECO:0000313" key="2">
    <source>
        <dbReference type="EMBL" id="KAL1636051.1"/>
    </source>
</evidence>
<proteinExistence type="predicted"/>
<name>A0ABR3T926_9PEZI</name>
<comment type="caution">
    <text evidence="2">The sequence shown here is derived from an EMBL/GenBank/DDBJ whole genome shotgun (WGS) entry which is preliminary data.</text>
</comment>
<evidence type="ECO:0008006" key="4">
    <source>
        <dbReference type="Google" id="ProtNLM"/>
    </source>
</evidence>
<keyword evidence="3" id="KW-1185">Reference proteome</keyword>
<dbReference type="EMBL" id="JAJVDC020000008">
    <property type="protein sequence ID" value="KAL1636051.1"/>
    <property type="molecule type" value="Genomic_DNA"/>
</dbReference>
<accession>A0ABR3T926</accession>